<dbReference type="SUPFAM" id="SSF52540">
    <property type="entry name" value="P-loop containing nucleoside triphosphate hydrolases"/>
    <property type="match status" value="1"/>
</dbReference>
<dbReference type="EMBL" id="JBEPLU010000001">
    <property type="protein sequence ID" value="MET3525478.1"/>
    <property type="molecule type" value="Genomic_DNA"/>
</dbReference>
<dbReference type="InterPro" id="IPR027417">
    <property type="entry name" value="P-loop_NTPase"/>
</dbReference>
<protein>
    <submittedName>
        <fullName evidence="3">Energy-coupling factor transporter ATP-binding protein EcfA2</fullName>
    </submittedName>
</protein>
<keyword evidence="3" id="KW-0547">Nucleotide-binding</keyword>
<evidence type="ECO:0000313" key="4">
    <source>
        <dbReference type="Proteomes" id="UP001549110"/>
    </source>
</evidence>
<feature type="domain" description="Rad50/SbcC-type AAA" evidence="2">
    <location>
        <begin position="15"/>
        <end position="192"/>
    </location>
</feature>
<dbReference type="PANTHER" id="PTHR32182:SF22">
    <property type="entry name" value="ATP-DEPENDENT ENDONUCLEASE, OLD FAMILY-RELATED"/>
    <property type="match status" value="1"/>
</dbReference>
<gene>
    <name evidence="3" type="ORF">ABID41_000573</name>
</gene>
<keyword evidence="3" id="KW-0067">ATP-binding</keyword>
<reference evidence="3 4" key="1">
    <citation type="submission" date="2024-06" db="EMBL/GenBank/DDBJ databases">
        <title>Genomic Encyclopedia of Type Strains, Phase IV (KMG-IV): sequencing the most valuable type-strain genomes for metagenomic binning, comparative biology and taxonomic classification.</title>
        <authorList>
            <person name="Goeker M."/>
        </authorList>
    </citation>
    <scope>NUCLEOTIDE SEQUENCE [LARGE SCALE GENOMIC DNA]</scope>
    <source>
        <strain evidence="3 4">DSM 17809</strain>
    </source>
</reference>
<dbReference type="InterPro" id="IPR038729">
    <property type="entry name" value="Rad50/SbcC_AAA"/>
</dbReference>
<dbReference type="PANTHER" id="PTHR32182">
    <property type="entry name" value="DNA REPLICATION AND REPAIR PROTEIN RECF"/>
    <property type="match status" value="1"/>
</dbReference>
<accession>A0ABV2EEL7</accession>
<comment type="caution">
    <text evidence="3">The sequence shown here is derived from an EMBL/GenBank/DDBJ whole genome shotgun (WGS) entry which is preliminary data.</text>
</comment>
<evidence type="ECO:0000259" key="2">
    <source>
        <dbReference type="Pfam" id="PF13476"/>
    </source>
</evidence>
<name>A0ABV2EEL7_9CAUL</name>
<evidence type="ECO:0000313" key="3">
    <source>
        <dbReference type="EMBL" id="MET3525478.1"/>
    </source>
</evidence>
<organism evidence="3 4">
    <name type="scientific">Phenylobacterium koreense</name>
    <dbReference type="NCBI Taxonomy" id="266125"/>
    <lineage>
        <taxon>Bacteria</taxon>
        <taxon>Pseudomonadati</taxon>
        <taxon>Pseudomonadota</taxon>
        <taxon>Alphaproteobacteria</taxon>
        <taxon>Caulobacterales</taxon>
        <taxon>Caulobacteraceae</taxon>
        <taxon>Phenylobacterium</taxon>
    </lineage>
</organism>
<sequence>MIITRIQVEEGFLNGLDLRLSTGLNVLIGARGTGKTSIVELIRFGLGAQANTADSARKATDHARSILGSGQVTLTLEGDGTTATVVRAADDNDPRSDAGFSRPVVFAQSEIEQVGLLPQGRLSIIDGFVSDRSAFLTRETKLSVDARSATAELAAAQRELADLQERLAELPAVDTALQELAAQEATFSATSAAAAEKKSSLDLLTQQLSVEAVRDGFLERAIEAAEYWTTPLAELLILSPAVEAWSAQDADPIADLRARFANAEAQISRATDEFEAIRAELKARRDQVTERRVPIEAQARTIRREIDALQEGAGQVARRAAQLRERKAQLEALRNVTQERRTRMVALQERRGAILNQLESLRQQRFAQRQAVASKLNRQLAPRIKIVMTRAGDVSAYHQVLVEALRGSGLRYSELATQISRSMSPRELLEAVELNNFEEVASTCGVTKDRAARLVAHLRESSLEELATCNLEDEAEFSLLDGGDYKDLSEISTGQRCTIVLPILLEHKQRILVLDQPEDHIDNAFITDTIIKALEARSDEGQIIVSTHNANIPVLGDADLVVQMASDGRLGFVKHAGELEAAPTIEAITGLMEGGREAFRRRATVYARY</sequence>
<feature type="coiled-coil region" evidence="1">
    <location>
        <begin position="146"/>
        <end position="173"/>
    </location>
</feature>
<evidence type="ECO:0000256" key="1">
    <source>
        <dbReference type="SAM" id="Coils"/>
    </source>
</evidence>
<feature type="coiled-coil region" evidence="1">
    <location>
        <begin position="313"/>
        <end position="364"/>
    </location>
</feature>
<dbReference type="RefSeq" id="WP_354297149.1">
    <property type="nucleotide sequence ID" value="NZ_JBEPLU010000001.1"/>
</dbReference>
<feature type="coiled-coil region" evidence="1">
    <location>
        <begin position="253"/>
        <end position="287"/>
    </location>
</feature>
<proteinExistence type="predicted"/>
<dbReference type="Proteomes" id="UP001549110">
    <property type="component" value="Unassembled WGS sequence"/>
</dbReference>
<dbReference type="Gene3D" id="3.40.50.300">
    <property type="entry name" value="P-loop containing nucleotide triphosphate hydrolases"/>
    <property type="match status" value="2"/>
</dbReference>
<dbReference type="GO" id="GO:0005524">
    <property type="term" value="F:ATP binding"/>
    <property type="evidence" value="ECO:0007669"/>
    <property type="project" value="UniProtKB-KW"/>
</dbReference>
<keyword evidence="1" id="KW-0175">Coiled coil</keyword>
<keyword evidence="4" id="KW-1185">Reference proteome</keyword>
<dbReference type="Pfam" id="PF13476">
    <property type="entry name" value="AAA_23"/>
    <property type="match status" value="1"/>
</dbReference>